<keyword evidence="6" id="KW-1185">Reference proteome</keyword>
<dbReference type="RefSeq" id="WP_204064755.1">
    <property type="nucleotide sequence ID" value="NZ_BOOJ01000027.1"/>
</dbReference>
<accession>A0A8J3WJ51</accession>
<dbReference type="Gene3D" id="3.10.129.10">
    <property type="entry name" value="Hotdog Thioesterase"/>
    <property type="match status" value="1"/>
</dbReference>
<evidence type="ECO:0000256" key="1">
    <source>
        <dbReference type="SAM" id="MobiDB-lite"/>
    </source>
</evidence>
<evidence type="ECO:0000313" key="6">
    <source>
        <dbReference type="Proteomes" id="UP000619788"/>
    </source>
</evidence>
<name>A0A8J3WJ51_9ACTN</name>
<dbReference type="Pfam" id="PF13452">
    <property type="entry name" value="FAS1_DH_region"/>
    <property type="match status" value="1"/>
</dbReference>
<dbReference type="Proteomes" id="UP000619788">
    <property type="component" value="Unassembled WGS sequence"/>
</dbReference>
<dbReference type="InterPro" id="IPR002878">
    <property type="entry name" value="ChsH2_C"/>
</dbReference>
<evidence type="ECO:0000313" key="5">
    <source>
        <dbReference type="EMBL" id="GIH92554.1"/>
    </source>
</evidence>
<dbReference type="SUPFAM" id="SSF54637">
    <property type="entry name" value="Thioesterase/thiol ester dehydrase-isomerase"/>
    <property type="match status" value="1"/>
</dbReference>
<evidence type="ECO:0000259" key="4">
    <source>
        <dbReference type="Pfam" id="PF13452"/>
    </source>
</evidence>
<evidence type="ECO:0000259" key="2">
    <source>
        <dbReference type="Pfam" id="PF01796"/>
    </source>
</evidence>
<dbReference type="InterPro" id="IPR029069">
    <property type="entry name" value="HotDog_dom_sf"/>
</dbReference>
<dbReference type="Gene3D" id="6.10.30.10">
    <property type="match status" value="1"/>
</dbReference>
<evidence type="ECO:0000259" key="3">
    <source>
        <dbReference type="Pfam" id="PF12172"/>
    </source>
</evidence>
<feature type="domain" description="ChsH2 C-terminal OB-fold" evidence="2">
    <location>
        <begin position="257"/>
        <end position="318"/>
    </location>
</feature>
<feature type="domain" description="FAS1-like dehydratase" evidence="4">
    <location>
        <begin position="33"/>
        <end position="167"/>
    </location>
</feature>
<dbReference type="PANTHER" id="PTHR34075">
    <property type="entry name" value="BLR3430 PROTEIN"/>
    <property type="match status" value="1"/>
</dbReference>
<dbReference type="PANTHER" id="PTHR34075:SF5">
    <property type="entry name" value="BLR3430 PROTEIN"/>
    <property type="match status" value="1"/>
</dbReference>
<dbReference type="InterPro" id="IPR039569">
    <property type="entry name" value="FAS1-like_DH_region"/>
</dbReference>
<dbReference type="Pfam" id="PF01796">
    <property type="entry name" value="OB_ChsH2_C"/>
    <property type="match status" value="1"/>
</dbReference>
<dbReference type="InterPro" id="IPR052513">
    <property type="entry name" value="Thioester_dehydratase-like"/>
</dbReference>
<sequence>MTLITDPTLHDRLTALAERQAAAGEVRGLAAADPVNVPMIRHWADAMGDANPVYTDAEAAAASVHGGIVAPPAMIQVWTMPGVNRRARQGPTPVDDVLAMLDGNGYTGVVATNCEQTYHRYLRPGDRPVPATRFTGLTGPKRTALGEGYFVTWNVTWYCDDEPVAEMLFRVLKFRPRTDRAGSGAQDGRTDSGTGEASAGPRPPYPLRPAVNEDTAFFWEGAAQGELRIQKCADCGQLRHPPGPMCPSCRSAARTHVVASGLGEVYSYVVHHHPPVPGRQAPFVVAVVELPEGVRIVGNVVDCPPSEVGIGMPLRVTYRQMDDELVLPMWIPREP</sequence>
<dbReference type="AlphaFoldDB" id="A0A8J3WJ51"/>
<protein>
    <submittedName>
        <fullName evidence="5">DNA-binding protein</fullName>
    </submittedName>
</protein>
<comment type="caution">
    <text evidence="5">The sequence shown here is derived from an EMBL/GenBank/DDBJ whole genome shotgun (WGS) entry which is preliminary data.</text>
</comment>
<proteinExistence type="predicted"/>
<feature type="domain" description="ChsH2 rubredoxin-like zinc ribbon" evidence="3">
    <location>
        <begin position="219"/>
        <end position="252"/>
    </location>
</feature>
<dbReference type="SUPFAM" id="SSF50249">
    <property type="entry name" value="Nucleic acid-binding proteins"/>
    <property type="match status" value="1"/>
</dbReference>
<dbReference type="InterPro" id="IPR022002">
    <property type="entry name" value="ChsH2_Znr"/>
</dbReference>
<gene>
    <name evidence="5" type="ORF">Psi01_31840</name>
</gene>
<dbReference type="EMBL" id="BOOJ01000027">
    <property type="protein sequence ID" value="GIH92554.1"/>
    <property type="molecule type" value="Genomic_DNA"/>
</dbReference>
<dbReference type="GO" id="GO:0003677">
    <property type="term" value="F:DNA binding"/>
    <property type="evidence" value="ECO:0007669"/>
    <property type="project" value="UniProtKB-KW"/>
</dbReference>
<dbReference type="InterPro" id="IPR012340">
    <property type="entry name" value="NA-bd_OB-fold"/>
</dbReference>
<organism evidence="5 6">
    <name type="scientific">Planobispora siamensis</name>
    <dbReference type="NCBI Taxonomy" id="936338"/>
    <lineage>
        <taxon>Bacteria</taxon>
        <taxon>Bacillati</taxon>
        <taxon>Actinomycetota</taxon>
        <taxon>Actinomycetes</taxon>
        <taxon>Streptosporangiales</taxon>
        <taxon>Streptosporangiaceae</taxon>
        <taxon>Planobispora</taxon>
    </lineage>
</organism>
<feature type="region of interest" description="Disordered" evidence="1">
    <location>
        <begin position="179"/>
        <end position="206"/>
    </location>
</feature>
<keyword evidence="5" id="KW-0238">DNA-binding</keyword>
<reference evidence="5 6" key="1">
    <citation type="submission" date="2021-01" db="EMBL/GenBank/DDBJ databases">
        <title>Whole genome shotgun sequence of Planobispora siamensis NBRC 107568.</title>
        <authorList>
            <person name="Komaki H."/>
            <person name="Tamura T."/>
        </authorList>
    </citation>
    <scope>NUCLEOTIDE SEQUENCE [LARGE SCALE GENOMIC DNA]</scope>
    <source>
        <strain evidence="5 6">NBRC 107568</strain>
    </source>
</reference>
<dbReference type="Pfam" id="PF12172">
    <property type="entry name" value="zf-ChsH2"/>
    <property type="match status" value="1"/>
</dbReference>